<dbReference type="Proteomes" id="UP000051298">
    <property type="component" value="Unassembled WGS sequence"/>
</dbReference>
<dbReference type="AlphaFoldDB" id="A0A0P1EVR4"/>
<dbReference type="Gene3D" id="3.30.1580.10">
    <property type="entry name" value="Head-to-tail joining protein W"/>
    <property type="match status" value="1"/>
</dbReference>
<evidence type="ECO:0000313" key="2">
    <source>
        <dbReference type="Proteomes" id="UP000051298"/>
    </source>
</evidence>
<organism evidence="1 2">
    <name type="scientific">Thalassobacter stenotrophicus</name>
    <dbReference type="NCBI Taxonomy" id="266809"/>
    <lineage>
        <taxon>Bacteria</taxon>
        <taxon>Pseudomonadati</taxon>
        <taxon>Pseudomonadota</taxon>
        <taxon>Alphaproteobacteria</taxon>
        <taxon>Rhodobacterales</taxon>
        <taxon>Roseobacteraceae</taxon>
        <taxon>Thalassobacter</taxon>
    </lineage>
</organism>
<proteinExistence type="predicted"/>
<sequence length="86" mass="9352">MTISIDEADPCAAAASLRQVYVRLVAGEGAMEVRFRAGSNGVERSVTYHRAHPDRLLAVIRGFEEQCAQHQGRGPRRFALGTGGVR</sequence>
<dbReference type="RefSeq" id="WP_058122369.1">
    <property type="nucleotide sequence ID" value="NZ_CYRX01000008.1"/>
</dbReference>
<accession>A0A0P1EVR4</accession>
<dbReference type="InterPro" id="IPR036626">
    <property type="entry name" value="GpW_sf"/>
</dbReference>
<reference evidence="1 2" key="1">
    <citation type="submission" date="2015-09" db="EMBL/GenBank/DDBJ databases">
        <authorList>
            <consortium name="Swine Surveillance"/>
        </authorList>
    </citation>
    <scope>NUCLEOTIDE SEQUENCE [LARGE SCALE GENOMIC DNA]</scope>
    <source>
        <strain evidence="1 2">CECT 5294</strain>
    </source>
</reference>
<dbReference type="EMBL" id="CYRX01000008">
    <property type="protein sequence ID" value="CUH59061.1"/>
    <property type="molecule type" value="Genomic_DNA"/>
</dbReference>
<evidence type="ECO:0000313" key="1">
    <source>
        <dbReference type="EMBL" id="CUH59061.1"/>
    </source>
</evidence>
<gene>
    <name evidence="1" type="ORF">THS5294_00342</name>
</gene>
<name>A0A0P1EVR4_9RHOB</name>
<protein>
    <submittedName>
        <fullName evidence="1">Uncharacterized protein</fullName>
    </submittedName>
</protein>
<dbReference type="GO" id="GO:0019058">
    <property type="term" value="P:viral life cycle"/>
    <property type="evidence" value="ECO:0007669"/>
    <property type="project" value="InterPro"/>
</dbReference>